<name>A0AAD1WRZ7_PELCU</name>
<dbReference type="Gene3D" id="3.30.250.20">
    <property type="entry name" value="L1 transposable element, C-terminal domain"/>
    <property type="match status" value="1"/>
</dbReference>
<feature type="region of interest" description="Disordered" evidence="1">
    <location>
        <begin position="100"/>
        <end position="121"/>
    </location>
</feature>
<gene>
    <name evidence="2" type="ORF">PECUL_23A029570</name>
</gene>
<evidence type="ECO:0000256" key="1">
    <source>
        <dbReference type="SAM" id="MobiDB-lite"/>
    </source>
</evidence>
<evidence type="ECO:0000313" key="2">
    <source>
        <dbReference type="EMBL" id="CAH2319724.1"/>
    </source>
</evidence>
<proteinExistence type="predicted"/>
<dbReference type="InterPro" id="IPR042566">
    <property type="entry name" value="L1_C"/>
</dbReference>
<feature type="non-terminal residue" evidence="2">
    <location>
        <position position="121"/>
    </location>
</feature>
<keyword evidence="3" id="KW-1185">Reference proteome</keyword>
<sequence length="121" mass="13648">CPKHLAESAPRDVLLRAHYYHVKEILLKSSRTAVLPTDYACVKIFVDLSAAMLRRHKTFHQVTATLRDNNIRYSWGYPTKLLITKNGTLTLLQTREEGLKISPTKTLPASPDPGMHSHLDG</sequence>
<organism evidence="2 3">
    <name type="scientific">Pelobates cultripes</name>
    <name type="common">Western spadefoot toad</name>
    <dbReference type="NCBI Taxonomy" id="61616"/>
    <lineage>
        <taxon>Eukaryota</taxon>
        <taxon>Metazoa</taxon>
        <taxon>Chordata</taxon>
        <taxon>Craniata</taxon>
        <taxon>Vertebrata</taxon>
        <taxon>Euteleostomi</taxon>
        <taxon>Amphibia</taxon>
        <taxon>Batrachia</taxon>
        <taxon>Anura</taxon>
        <taxon>Pelobatoidea</taxon>
        <taxon>Pelobatidae</taxon>
        <taxon>Pelobates</taxon>
    </lineage>
</organism>
<feature type="non-terminal residue" evidence="2">
    <location>
        <position position="1"/>
    </location>
</feature>
<accession>A0AAD1WRZ7</accession>
<dbReference type="EMBL" id="OW240921">
    <property type="protein sequence ID" value="CAH2319724.1"/>
    <property type="molecule type" value="Genomic_DNA"/>
</dbReference>
<protein>
    <submittedName>
        <fullName evidence="2">Uncharacterized protein</fullName>
    </submittedName>
</protein>
<reference evidence="2" key="1">
    <citation type="submission" date="2022-03" db="EMBL/GenBank/DDBJ databases">
        <authorList>
            <person name="Alioto T."/>
            <person name="Alioto T."/>
            <person name="Gomez Garrido J."/>
        </authorList>
    </citation>
    <scope>NUCLEOTIDE SEQUENCE</scope>
</reference>
<dbReference type="AlphaFoldDB" id="A0AAD1WRZ7"/>
<dbReference type="Proteomes" id="UP001295444">
    <property type="component" value="Chromosome 10"/>
</dbReference>
<evidence type="ECO:0000313" key="3">
    <source>
        <dbReference type="Proteomes" id="UP001295444"/>
    </source>
</evidence>